<organism evidence="3">
    <name type="scientific">Volvox carteri f. nagariensis</name>
    <dbReference type="NCBI Taxonomy" id="3068"/>
    <lineage>
        <taxon>Eukaryota</taxon>
        <taxon>Viridiplantae</taxon>
        <taxon>Chlorophyta</taxon>
        <taxon>core chlorophytes</taxon>
        <taxon>Chlorophyceae</taxon>
        <taxon>CS clade</taxon>
        <taxon>Chlamydomonadales</taxon>
        <taxon>Volvocaceae</taxon>
        <taxon>Volvox</taxon>
    </lineage>
</organism>
<gene>
    <name evidence="2" type="ORF">VOLCADRAFT_107944</name>
</gene>
<protein>
    <submittedName>
        <fullName evidence="2">Uncharacterized protein</fullName>
    </submittedName>
</protein>
<dbReference type="GeneID" id="9623137"/>
<feature type="region of interest" description="Disordered" evidence="1">
    <location>
        <begin position="1"/>
        <end position="28"/>
    </location>
</feature>
<name>D8UHC3_VOLCA</name>
<dbReference type="AlphaFoldDB" id="D8UHC3"/>
<accession>D8UHC3</accession>
<dbReference type="InParanoid" id="D8UHC3"/>
<reference evidence="2 3" key="1">
    <citation type="journal article" date="2010" name="Science">
        <title>Genomic analysis of organismal complexity in the multicellular green alga Volvox carteri.</title>
        <authorList>
            <person name="Prochnik S.E."/>
            <person name="Umen J."/>
            <person name="Nedelcu A.M."/>
            <person name="Hallmann A."/>
            <person name="Miller S.M."/>
            <person name="Nishii I."/>
            <person name="Ferris P."/>
            <person name="Kuo A."/>
            <person name="Mitros T."/>
            <person name="Fritz-Laylin L.K."/>
            <person name="Hellsten U."/>
            <person name="Chapman J."/>
            <person name="Simakov O."/>
            <person name="Rensing S.A."/>
            <person name="Terry A."/>
            <person name="Pangilinan J."/>
            <person name="Kapitonov V."/>
            <person name="Jurka J."/>
            <person name="Salamov A."/>
            <person name="Shapiro H."/>
            <person name="Schmutz J."/>
            <person name="Grimwood J."/>
            <person name="Lindquist E."/>
            <person name="Lucas S."/>
            <person name="Grigoriev I.V."/>
            <person name="Schmitt R."/>
            <person name="Kirk D."/>
            <person name="Rokhsar D.S."/>
        </authorList>
    </citation>
    <scope>NUCLEOTIDE SEQUENCE [LARGE SCALE GENOMIC DNA]</scope>
    <source>
        <strain evidence="3">f. Nagariensis / Eve</strain>
    </source>
</reference>
<dbReference type="RefSeq" id="XP_002958040.1">
    <property type="nucleotide sequence ID" value="XM_002957994.1"/>
</dbReference>
<dbReference type="Proteomes" id="UP000001058">
    <property type="component" value="Unassembled WGS sequence"/>
</dbReference>
<evidence type="ECO:0000313" key="3">
    <source>
        <dbReference type="Proteomes" id="UP000001058"/>
    </source>
</evidence>
<dbReference type="EMBL" id="GL378405">
    <property type="protein sequence ID" value="EFJ40880.1"/>
    <property type="molecule type" value="Genomic_DNA"/>
</dbReference>
<feature type="compositionally biased region" description="Low complexity" evidence="1">
    <location>
        <begin position="1"/>
        <end position="19"/>
    </location>
</feature>
<keyword evidence="3" id="KW-1185">Reference proteome</keyword>
<proteinExistence type="predicted"/>
<sequence>MGAATAEVETAMAAEGAEAGEQDGRPGAMQLLQPGMALASGSGLQQPNTEMGAATAEVETAMAAEGAEAGEQDGQPGAMQLLQPGMALVSGSGLQQMPTHAAEAAVVEDTAAVVVNHDPEMHLKIFSDQHKTWAEMHNLDLKADEGQLLAAILQWPEQYKLYCGSEGSFHHSFAVCGILVANGMYAPDFNNPKLQAINHFTEDMKSALLSGGLKQFELALLLAGLNALCQGDMGAQGQQVRKRAKSAASNDCSKRTKHTAQEMAGLLEKEFHSDIMSASNFKDIPEVKVRIAELINKFGRTEGAATMVMSQPLPSRVPSLEEMDKYKSAGGHVSYLNKYNLADKTIGCYLASVSIEDTIEILVIGKMKGLHHRAKFTLPEPTKTLAIKDYPLTMFDKVSWPVLGILANDKGRHAVPWACDTLGVSAKQISSALKGNNI</sequence>
<evidence type="ECO:0000256" key="1">
    <source>
        <dbReference type="SAM" id="MobiDB-lite"/>
    </source>
</evidence>
<dbReference type="KEGG" id="vcn:VOLCADRAFT_107944"/>
<evidence type="ECO:0000313" key="2">
    <source>
        <dbReference type="EMBL" id="EFJ40880.1"/>
    </source>
</evidence>